<dbReference type="EMBL" id="JASBWT010000078">
    <property type="protein sequence ID" value="KAJ9090895.1"/>
    <property type="molecule type" value="Genomic_DNA"/>
</dbReference>
<accession>A0ACC2UV19</accession>
<sequence>MISSSYIALGSLAVAKSILGVPVSDPSDPAVVSTSVLESAANSSAVFATVSTSTATSVPNASSGATFTSTPADPNVSKLNGMSTSQLAMYVGIGLAAIVAIIAGWFFWKRYKAKKDNTPGDDSEDDDEEEVKRPKLKRSKGKDSDDDYEEKGFKSREREVASRKHTDEHEYSPQVRQAPGALIPHGERYSVYVADPSARYNEPLVPGEPGYEAALRHNRAMDVYPVDPAFDRAPRNAPAPPQSDQRVTYRKDTGGDSTDYDSSDDSESETEEERKRKIRRDAKKTSRK</sequence>
<name>A0ACC2UV19_9TREE</name>
<organism evidence="1 2">
    <name type="scientific">Naganishia friedmannii</name>
    <dbReference type="NCBI Taxonomy" id="89922"/>
    <lineage>
        <taxon>Eukaryota</taxon>
        <taxon>Fungi</taxon>
        <taxon>Dikarya</taxon>
        <taxon>Basidiomycota</taxon>
        <taxon>Agaricomycotina</taxon>
        <taxon>Tremellomycetes</taxon>
        <taxon>Filobasidiales</taxon>
        <taxon>Filobasidiaceae</taxon>
        <taxon>Naganishia</taxon>
    </lineage>
</organism>
<reference evidence="1" key="1">
    <citation type="submission" date="2023-04" db="EMBL/GenBank/DDBJ databases">
        <title>Draft Genome sequencing of Naganishia species isolated from polar environments using Oxford Nanopore Technology.</title>
        <authorList>
            <person name="Leo P."/>
            <person name="Venkateswaran K."/>
        </authorList>
    </citation>
    <scope>NUCLEOTIDE SEQUENCE</scope>
    <source>
        <strain evidence="1">MNA-CCFEE 5423</strain>
    </source>
</reference>
<proteinExistence type="predicted"/>
<evidence type="ECO:0000313" key="1">
    <source>
        <dbReference type="EMBL" id="KAJ9090895.1"/>
    </source>
</evidence>
<protein>
    <submittedName>
        <fullName evidence="1">Uncharacterized protein</fullName>
    </submittedName>
</protein>
<keyword evidence="2" id="KW-1185">Reference proteome</keyword>
<evidence type="ECO:0000313" key="2">
    <source>
        <dbReference type="Proteomes" id="UP001227268"/>
    </source>
</evidence>
<dbReference type="Proteomes" id="UP001227268">
    <property type="component" value="Unassembled WGS sequence"/>
</dbReference>
<gene>
    <name evidence="1" type="ORF">QFC21_007359</name>
</gene>
<comment type="caution">
    <text evidence="1">The sequence shown here is derived from an EMBL/GenBank/DDBJ whole genome shotgun (WGS) entry which is preliminary data.</text>
</comment>